<name>A0A1I8BYD4_MELHA</name>
<evidence type="ECO:0000313" key="3">
    <source>
        <dbReference type="WBParaSite" id="MhA1_Contig79.frz3.gene27"/>
    </source>
</evidence>
<keyword evidence="2" id="KW-1185">Reference proteome</keyword>
<organism evidence="2 3">
    <name type="scientific">Meloidogyne hapla</name>
    <name type="common">Root-knot nematode worm</name>
    <dbReference type="NCBI Taxonomy" id="6305"/>
    <lineage>
        <taxon>Eukaryota</taxon>
        <taxon>Metazoa</taxon>
        <taxon>Ecdysozoa</taxon>
        <taxon>Nematoda</taxon>
        <taxon>Chromadorea</taxon>
        <taxon>Rhabditida</taxon>
        <taxon>Tylenchina</taxon>
        <taxon>Tylenchomorpha</taxon>
        <taxon>Tylenchoidea</taxon>
        <taxon>Meloidogynidae</taxon>
        <taxon>Meloidogyninae</taxon>
        <taxon>Meloidogyne</taxon>
    </lineage>
</organism>
<evidence type="ECO:0000256" key="1">
    <source>
        <dbReference type="SAM" id="SignalP"/>
    </source>
</evidence>
<protein>
    <submittedName>
        <fullName evidence="3">Secreted protein</fullName>
    </submittedName>
</protein>
<accession>A0A1I8BYD4</accession>
<dbReference type="WBParaSite" id="MhA1_Contig79.frz3.gene27">
    <property type="protein sequence ID" value="MhA1_Contig79.frz3.gene27"/>
    <property type="gene ID" value="MhA1_Contig79.frz3.gene27"/>
</dbReference>
<evidence type="ECO:0000313" key="2">
    <source>
        <dbReference type="Proteomes" id="UP000095281"/>
    </source>
</evidence>
<keyword evidence="1" id="KW-0732">Signal</keyword>
<proteinExistence type="predicted"/>
<feature type="chain" id="PRO_5009316288" evidence="1">
    <location>
        <begin position="23"/>
        <end position="76"/>
    </location>
</feature>
<dbReference type="Proteomes" id="UP000095281">
    <property type="component" value="Unplaced"/>
</dbReference>
<sequence>MLRPIFISCLICLILIDKTAFCALPPKYLALCNWQACVGEKEEGAHISICLPEAKPDDCLQETWDQLVEADELPPC</sequence>
<feature type="signal peptide" evidence="1">
    <location>
        <begin position="1"/>
        <end position="22"/>
    </location>
</feature>
<reference evidence="3" key="1">
    <citation type="submission" date="2016-11" db="UniProtKB">
        <authorList>
            <consortium name="WormBaseParasite"/>
        </authorList>
    </citation>
    <scope>IDENTIFICATION</scope>
</reference>
<dbReference type="AlphaFoldDB" id="A0A1I8BYD4"/>